<keyword evidence="2" id="KW-1133">Transmembrane helix</keyword>
<dbReference type="GO" id="GO:0006897">
    <property type="term" value="P:endocytosis"/>
    <property type="evidence" value="ECO:0007669"/>
    <property type="project" value="TreeGrafter"/>
</dbReference>
<dbReference type="Proteomes" id="UP001203852">
    <property type="component" value="Unassembled WGS sequence"/>
</dbReference>
<dbReference type="PANTHER" id="PTHR36414:SF1">
    <property type="entry name" value="PROTEIN SUR7"/>
    <property type="match status" value="1"/>
</dbReference>
<dbReference type="GO" id="GO:0030866">
    <property type="term" value="P:cortical actin cytoskeleton organization"/>
    <property type="evidence" value="ECO:0007669"/>
    <property type="project" value="TreeGrafter"/>
</dbReference>
<sequence>MAGRSVFPLVSMILVAGALVFMFFIIFGGVFNHSPVNKFYLLEASTSKITGAPTTSRWGYWNVCGVQNGLTVCNKAKSFSKIHPAFPLDPASHRNFDTTTGVPSDFIKHHSFYYYMTRFMFAFMLIALFFSGMALLTGVLALCTRIGSFMSGLMTMIAAFFQCANATLMTAAYVKGRNNFRQNGQTAQIGKYAFGFEWAAFACLFISMILFCVGGAAGRDKGASSGRRFGGRRNKSTRSTKSRGSFVHDKEYGS</sequence>
<dbReference type="GO" id="GO:0005886">
    <property type="term" value="C:plasma membrane"/>
    <property type="evidence" value="ECO:0007669"/>
    <property type="project" value="InterPro"/>
</dbReference>
<dbReference type="Pfam" id="PF06687">
    <property type="entry name" value="SUR7"/>
    <property type="match status" value="1"/>
</dbReference>
<feature type="transmembrane region" description="Helical" evidence="2">
    <location>
        <begin position="7"/>
        <end position="31"/>
    </location>
</feature>
<dbReference type="EMBL" id="MU404358">
    <property type="protein sequence ID" value="KAI1610630.1"/>
    <property type="molecule type" value="Genomic_DNA"/>
</dbReference>
<keyword evidence="4" id="KW-1185">Reference proteome</keyword>
<dbReference type="PANTHER" id="PTHR36414">
    <property type="entry name" value="PROTEIN SUR7"/>
    <property type="match status" value="1"/>
</dbReference>
<keyword evidence="2" id="KW-0812">Transmembrane</keyword>
<proteinExistence type="predicted"/>
<accession>A0AAN6IB80</accession>
<feature type="transmembrane region" description="Helical" evidence="2">
    <location>
        <begin position="119"/>
        <end position="141"/>
    </location>
</feature>
<evidence type="ECO:0000313" key="4">
    <source>
        <dbReference type="Proteomes" id="UP001203852"/>
    </source>
</evidence>
<feature type="compositionally biased region" description="Basic residues" evidence="1">
    <location>
        <begin position="229"/>
        <end position="241"/>
    </location>
</feature>
<organism evidence="3 4">
    <name type="scientific">Exophiala viscosa</name>
    <dbReference type="NCBI Taxonomy" id="2486360"/>
    <lineage>
        <taxon>Eukaryota</taxon>
        <taxon>Fungi</taxon>
        <taxon>Dikarya</taxon>
        <taxon>Ascomycota</taxon>
        <taxon>Pezizomycotina</taxon>
        <taxon>Eurotiomycetes</taxon>
        <taxon>Chaetothyriomycetidae</taxon>
        <taxon>Chaetothyriales</taxon>
        <taxon>Herpotrichiellaceae</taxon>
        <taxon>Exophiala</taxon>
    </lineage>
</organism>
<evidence type="ECO:0000256" key="1">
    <source>
        <dbReference type="SAM" id="MobiDB-lite"/>
    </source>
</evidence>
<dbReference type="AlphaFoldDB" id="A0AAN6IB80"/>
<comment type="caution">
    <text evidence="3">The sequence shown here is derived from an EMBL/GenBank/DDBJ whole genome shotgun (WGS) entry which is preliminary data.</text>
</comment>
<keyword evidence="2" id="KW-0472">Membrane</keyword>
<evidence type="ECO:0000256" key="2">
    <source>
        <dbReference type="SAM" id="Phobius"/>
    </source>
</evidence>
<dbReference type="GO" id="GO:0045121">
    <property type="term" value="C:membrane raft"/>
    <property type="evidence" value="ECO:0007669"/>
    <property type="project" value="TreeGrafter"/>
</dbReference>
<protein>
    <submittedName>
        <fullName evidence="3">SUR7/PalI family-domain-containing protein</fullName>
    </submittedName>
</protein>
<dbReference type="GO" id="GO:0032185">
    <property type="term" value="P:septin cytoskeleton organization"/>
    <property type="evidence" value="ECO:0007669"/>
    <property type="project" value="TreeGrafter"/>
</dbReference>
<dbReference type="InterPro" id="IPR009571">
    <property type="entry name" value="SUR7/Rim9-like_fungi"/>
</dbReference>
<name>A0AAN6IB80_9EURO</name>
<gene>
    <name evidence="3" type="ORF">EDD36DRAFT_330482</name>
</gene>
<dbReference type="GO" id="GO:0031505">
    <property type="term" value="P:fungal-type cell wall organization"/>
    <property type="evidence" value="ECO:0007669"/>
    <property type="project" value="TreeGrafter"/>
</dbReference>
<feature type="transmembrane region" description="Helical" evidence="2">
    <location>
        <begin position="153"/>
        <end position="174"/>
    </location>
</feature>
<dbReference type="Gene3D" id="1.20.140.150">
    <property type="match status" value="1"/>
</dbReference>
<dbReference type="GO" id="GO:0005938">
    <property type="term" value="C:cell cortex"/>
    <property type="evidence" value="ECO:0007669"/>
    <property type="project" value="TreeGrafter"/>
</dbReference>
<feature type="transmembrane region" description="Helical" evidence="2">
    <location>
        <begin position="198"/>
        <end position="218"/>
    </location>
</feature>
<feature type="region of interest" description="Disordered" evidence="1">
    <location>
        <begin position="218"/>
        <end position="254"/>
    </location>
</feature>
<evidence type="ECO:0000313" key="3">
    <source>
        <dbReference type="EMBL" id="KAI1610630.1"/>
    </source>
</evidence>
<reference evidence="3" key="1">
    <citation type="journal article" date="2022" name="bioRxiv">
        <title>Deciphering the potential niche of two novel black yeast fungi from a biological soil crust based on their genomes, phenotypes, and melanin regulation.</title>
        <authorList>
            <consortium name="DOE Joint Genome Institute"/>
            <person name="Carr E.C."/>
            <person name="Barton Q."/>
            <person name="Grambo S."/>
            <person name="Sullivan M."/>
            <person name="Renfro C.M."/>
            <person name="Kuo A."/>
            <person name="Pangilinan J."/>
            <person name="Lipzen A."/>
            <person name="Keymanesh K."/>
            <person name="Savage E."/>
            <person name="Barry K."/>
            <person name="Grigoriev I.V."/>
            <person name="Riekhof W.R."/>
            <person name="Harris S.S."/>
        </authorList>
    </citation>
    <scope>NUCLEOTIDE SEQUENCE</scope>
    <source>
        <strain evidence="3">JF 03-4F</strain>
    </source>
</reference>